<dbReference type="FunCoup" id="A0A0H2RZJ9">
    <property type="interactions" value="252"/>
</dbReference>
<sequence length="155" mass="17110">MSTSVLIVCLGNICRSPMGEAVLRHVGKERGVDLKVDSAGTAAYHTGEDPDDRTVDVCKQNGVAISHAARQVTKQDYYDFDYILGADTQNLENLKRRKPDDSKAKVALFGSFIDGEPEAISDPYYGGTKGFKTCFKQCERFSHAFLDHLERKASS</sequence>
<dbReference type="Pfam" id="PF01451">
    <property type="entry name" value="LMWPc"/>
    <property type="match status" value="1"/>
</dbReference>
<dbReference type="OrthoDB" id="3388at2759"/>
<evidence type="ECO:0000256" key="2">
    <source>
        <dbReference type="ARBA" id="ARBA00011063"/>
    </source>
</evidence>
<evidence type="ECO:0000256" key="3">
    <source>
        <dbReference type="ARBA" id="ARBA00022490"/>
    </source>
</evidence>
<evidence type="ECO:0000259" key="8">
    <source>
        <dbReference type="SMART" id="SM00226"/>
    </source>
</evidence>
<dbReference type="InterPro" id="IPR023485">
    <property type="entry name" value="Ptyr_pPase"/>
</dbReference>
<dbReference type="PANTHER" id="PTHR11717:SF7">
    <property type="entry name" value="LOW MOLECULAR WEIGHT PHOSPHOTYROSINE PROTEIN PHOSPHATASE"/>
    <property type="match status" value="1"/>
</dbReference>
<keyword evidence="5" id="KW-0904">Protein phosphatase</keyword>
<comment type="catalytic activity">
    <reaction evidence="6">
        <text>O-phospho-L-tyrosyl-[protein] + H2O = L-tyrosyl-[protein] + phosphate</text>
        <dbReference type="Rhea" id="RHEA:10684"/>
        <dbReference type="Rhea" id="RHEA-COMP:10136"/>
        <dbReference type="Rhea" id="RHEA-COMP:20101"/>
        <dbReference type="ChEBI" id="CHEBI:15377"/>
        <dbReference type="ChEBI" id="CHEBI:43474"/>
        <dbReference type="ChEBI" id="CHEBI:46858"/>
        <dbReference type="ChEBI" id="CHEBI:61978"/>
        <dbReference type="EC" id="3.1.3.48"/>
    </reaction>
</comment>
<dbReference type="PRINTS" id="PR00720">
    <property type="entry name" value="MAMMALPTPASE"/>
</dbReference>
<dbReference type="AlphaFoldDB" id="A0A0H2RZJ9"/>
<dbReference type="InterPro" id="IPR050438">
    <property type="entry name" value="LMW_PTPase"/>
</dbReference>
<dbReference type="STRING" id="27342.A0A0H2RZJ9"/>
<feature type="active site" description="Nucleophile" evidence="7">
    <location>
        <position position="9"/>
    </location>
</feature>
<dbReference type="Gene3D" id="3.40.50.2300">
    <property type="match status" value="1"/>
</dbReference>
<name>A0A0H2RZJ9_9AGAM</name>
<keyword evidence="4" id="KW-0378">Hydrolase</keyword>
<dbReference type="Proteomes" id="UP000053477">
    <property type="component" value="Unassembled WGS sequence"/>
</dbReference>
<gene>
    <name evidence="9" type="ORF">SCHPADRAFT_822134</name>
</gene>
<dbReference type="GO" id="GO:0004726">
    <property type="term" value="F:non-membrane spanning protein tyrosine phosphatase activity"/>
    <property type="evidence" value="ECO:0007669"/>
    <property type="project" value="InterPro"/>
</dbReference>
<feature type="active site" description="Proton donor" evidence="7">
    <location>
        <position position="122"/>
    </location>
</feature>
<dbReference type="GO" id="GO:0005737">
    <property type="term" value="C:cytoplasm"/>
    <property type="evidence" value="ECO:0007669"/>
    <property type="project" value="UniProtKB-SubCell"/>
</dbReference>
<dbReference type="InterPro" id="IPR017867">
    <property type="entry name" value="Tyr_phospatase_low_mol_wt"/>
</dbReference>
<organism evidence="9 10">
    <name type="scientific">Schizopora paradoxa</name>
    <dbReference type="NCBI Taxonomy" id="27342"/>
    <lineage>
        <taxon>Eukaryota</taxon>
        <taxon>Fungi</taxon>
        <taxon>Dikarya</taxon>
        <taxon>Basidiomycota</taxon>
        <taxon>Agaricomycotina</taxon>
        <taxon>Agaricomycetes</taxon>
        <taxon>Hymenochaetales</taxon>
        <taxon>Schizoporaceae</taxon>
        <taxon>Schizopora</taxon>
    </lineage>
</organism>
<dbReference type="InterPro" id="IPR036196">
    <property type="entry name" value="Ptyr_pPase_sf"/>
</dbReference>
<comment type="similarity">
    <text evidence="2">Belongs to the low molecular weight phosphotyrosine protein phosphatase family.</text>
</comment>
<evidence type="ECO:0000313" key="9">
    <source>
        <dbReference type="EMBL" id="KLO17042.1"/>
    </source>
</evidence>
<feature type="domain" description="Phosphotyrosine protein phosphatase I" evidence="8">
    <location>
        <begin position="3"/>
        <end position="148"/>
    </location>
</feature>
<dbReference type="PRINTS" id="PR00719">
    <property type="entry name" value="LMWPTPASE"/>
</dbReference>
<evidence type="ECO:0000313" key="10">
    <source>
        <dbReference type="Proteomes" id="UP000053477"/>
    </source>
</evidence>
<evidence type="ECO:0000256" key="7">
    <source>
        <dbReference type="PIRSR" id="PIRSR617867-1"/>
    </source>
</evidence>
<dbReference type="SUPFAM" id="SSF52788">
    <property type="entry name" value="Phosphotyrosine protein phosphatases I"/>
    <property type="match status" value="1"/>
</dbReference>
<dbReference type="GO" id="GO:0003993">
    <property type="term" value="F:acid phosphatase activity"/>
    <property type="evidence" value="ECO:0007669"/>
    <property type="project" value="InterPro"/>
</dbReference>
<evidence type="ECO:0000256" key="1">
    <source>
        <dbReference type="ARBA" id="ARBA00004496"/>
    </source>
</evidence>
<keyword evidence="3" id="KW-0963">Cytoplasm</keyword>
<dbReference type="PANTHER" id="PTHR11717">
    <property type="entry name" value="LOW MOLECULAR WEIGHT PROTEIN TYROSINE PHOSPHATASE"/>
    <property type="match status" value="1"/>
</dbReference>
<evidence type="ECO:0000256" key="6">
    <source>
        <dbReference type="ARBA" id="ARBA00051722"/>
    </source>
</evidence>
<dbReference type="EMBL" id="KQ085909">
    <property type="protein sequence ID" value="KLO17042.1"/>
    <property type="molecule type" value="Genomic_DNA"/>
</dbReference>
<dbReference type="CDD" id="cd16343">
    <property type="entry name" value="LMWPTP"/>
    <property type="match status" value="1"/>
</dbReference>
<reference evidence="9 10" key="1">
    <citation type="submission" date="2015-04" db="EMBL/GenBank/DDBJ databases">
        <title>Complete genome sequence of Schizopora paradoxa KUC8140, a cosmopolitan wood degrader in East Asia.</title>
        <authorList>
            <consortium name="DOE Joint Genome Institute"/>
            <person name="Min B."/>
            <person name="Park H."/>
            <person name="Jang Y."/>
            <person name="Kim J.-J."/>
            <person name="Kim K.H."/>
            <person name="Pangilinan J."/>
            <person name="Lipzen A."/>
            <person name="Riley R."/>
            <person name="Grigoriev I.V."/>
            <person name="Spatafora J.W."/>
            <person name="Choi I.-G."/>
        </authorList>
    </citation>
    <scope>NUCLEOTIDE SEQUENCE [LARGE SCALE GENOMIC DNA]</scope>
    <source>
        <strain evidence="9 10">KUC8140</strain>
    </source>
</reference>
<keyword evidence="10" id="KW-1185">Reference proteome</keyword>
<protein>
    <submittedName>
        <fullName evidence="9">Phosphotyrosine protein phosphatase</fullName>
    </submittedName>
</protein>
<dbReference type="InParanoid" id="A0A0H2RZJ9"/>
<dbReference type="SMART" id="SM00226">
    <property type="entry name" value="LMWPc"/>
    <property type="match status" value="1"/>
</dbReference>
<evidence type="ECO:0000256" key="4">
    <source>
        <dbReference type="ARBA" id="ARBA00022801"/>
    </source>
</evidence>
<dbReference type="InterPro" id="IPR002115">
    <property type="entry name" value="Tyr_Pase_low_mol_wt_mml"/>
</dbReference>
<dbReference type="FunFam" id="3.40.50.2300:FF:000105">
    <property type="entry name" value="Low molecular weight phosphotyrosine protein"/>
    <property type="match status" value="1"/>
</dbReference>
<comment type="subcellular location">
    <subcellularLocation>
        <location evidence="1">Cytoplasm</location>
    </subcellularLocation>
</comment>
<proteinExistence type="inferred from homology"/>
<evidence type="ECO:0000256" key="5">
    <source>
        <dbReference type="ARBA" id="ARBA00022912"/>
    </source>
</evidence>
<accession>A0A0H2RZJ9</accession>
<feature type="active site" evidence="7">
    <location>
        <position position="15"/>
    </location>
</feature>